<evidence type="ECO:0000313" key="2">
    <source>
        <dbReference type="Proteomes" id="UP000462435"/>
    </source>
</evidence>
<reference evidence="2" key="1">
    <citation type="journal article" date="2020" name="MBio">
        <title>Horizontal gene transfer to a defensive symbiont with a reduced genome amongst a multipartite beetle microbiome.</title>
        <authorList>
            <person name="Waterworth S.C."/>
            <person name="Florez L.V."/>
            <person name="Rees E.R."/>
            <person name="Hertweck C."/>
            <person name="Kaltenpoth M."/>
            <person name="Kwan J.C."/>
        </authorList>
    </citation>
    <scope>NUCLEOTIDE SEQUENCE [LARGE SCALE GENOMIC DNA]</scope>
</reference>
<name>A0A7V8FWA5_9BURK</name>
<dbReference type="AlphaFoldDB" id="A0A7V8FWA5"/>
<dbReference type="Pfam" id="PF05119">
    <property type="entry name" value="Terminase_4"/>
    <property type="match status" value="1"/>
</dbReference>
<proteinExistence type="predicted"/>
<sequence>MAGNSNSGRRRTPSALHLINGNPSKLPAAQLKGGAKNGAVPPAALPECPTFLTAPAKAEWKRIIGDLALMGNVARVDRAELAVYCQAFADWKFFREKIKAAQGDAGYIETTPSGYKQISSWMQNANRAEERMHKAGASFGMNPSARATHDWRAPQGELFPTEERDAADRFFGAN</sequence>
<dbReference type="Proteomes" id="UP000462435">
    <property type="component" value="Unassembled WGS sequence"/>
</dbReference>
<evidence type="ECO:0000313" key="1">
    <source>
        <dbReference type="EMBL" id="KAF1043051.1"/>
    </source>
</evidence>
<dbReference type="EMBL" id="WNDX01000067">
    <property type="protein sequence ID" value="KAF1043051.1"/>
    <property type="molecule type" value="Genomic_DNA"/>
</dbReference>
<organism evidence="1 2">
    <name type="scientific">Herbaspirillum frisingense</name>
    <dbReference type="NCBI Taxonomy" id="92645"/>
    <lineage>
        <taxon>Bacteria</taxon>
        <taxon>Pseudomonadati</taxon>
        <taxon>Pseudomonadota</taxon>
        <taxon>Betaproteobacteria</taxon>
        <taxon>Burkholderiales</taxon>
        <taxon>Oxalobacteraceae</taxon>
        <taxon>Herbaspirillum</taxon>
    </lineage>
</organism>
<dbReference type="NCBIfam" id="TIGR01558">
    <property type="entry name" value="sm_term_P27"/>
    <property type="match status" value="1"/>
</dbReference>
<comment type="caution">
    <text evidence="1">The sequence shown here is derived from an EMBL/GenBank/DDBJ whole genome shotgun (WGS) entry which is preliminary data.</text>
</comment>
<protein>
    <recommendedName>
        <fullName evidence="3">Phage terminase small subunit P27 family</fullName>
    </recommendedName>
</protein>
<gene>
    <name evidence="1" type="ORF">GAK35_02371</name>
</gene>
<dbReference type="InterPro" id="IPR006448">
    <property type="entry name" value="Phage_term_ssu_P27"/>
</dbReference>
<accession>A0A7V8FWA5</accession>
<evidence type="ECO:0008006" key="3">
    <source>
        <dbReference type="Google" id="ProtNLM"/>
    </source>
</evidence>